<dbReference type="GO" id="GO:0003676">
    <property type="term" value="F:nucleic acid binding"/>
    <property type="evidence" value="ECO:0007669"/>
    <property type="project" value="InterPro"/>
</dbReference>
<proteinExistence type="predicted"/>
<feature type="region of interest" description="Disordered" evidence="1">
    <location>
        <begin position="146"/>
        <end position="172"/>
    </location>
</feature>
<reference evidence="3 4" key="1">
    <citation type="submission" date="2018-09" db="EMBL/GenBank/DDBJ databases">
        <title>A high-quality reference genome of wild soybean provides a powerful tool to mine soybean genomes.</title>
        <authorList>
            <person name="Xie M."/>
            <person name="Chung C.Y.L."/>
            <person name="Li M.-W."/>
            <person name="Wong F.-L."/>
            <person name="Chan T.-F."/>
            <person name="Lam H.-M."/>
        </authorList>
    </citation>
    <scope>NUCLEOTIDE SEQUENCE [LARGE SCALE GENOMIC DNA]</scope>
    <source>
        <strain evidence="4">cv. W05</strain>
        <tissue evidence="3">Hypocotyl of etiolated seedlings</tissue>
    </source>
</reference>
<name>A0A445JK89_GLYSO</name>
<evidence type="ECO:0000313" key="4">
    <source>
        <dbReference type="Proteomes" id="UP000289340"/>
    </source>
</evidence>
<dbReference type="EMBL" id="QZWG01000008">
    <property type="protein sequence ID" value="RZB98905.1"/>
    <property type="molecule type" value="Genomic_DNA"/>
</dbReference>
<accession>A0A445JK89</accession>
<keyword evidence="4" id="KW-1185">Reference proteome</keyword>
<dbReference type="AlphaFoldDB" id="A0A445JK89"/>
<evidence type="ECO:0000256" key="1">
    <source>
        <dbReference type="SAM" id="MobiDB-lite"/>
    </source>
</evidence>
<dbReference type="Pfam" id="PF13456">
    <property type="entry name" value="RVT_3"/>
    <property type="match status" value="1"/>
</dbReference>
<sequence length="400" mass="45949">MMAHQLHTELFTAVLAIEYANSVGWDKLWLECDSKLVLAAFDKVDLVPWDLRSRWIHCIKLCSQMHFSYSHIYREGNLCANRLANYGIDHRVELIRWDHLPLFVRDSFACNHCGFPSFPLFLIVIMGFGQVPLCLLLGQDIYSSQEETTSSPSSSRSEDEVRGEESSEEVYPHEEGDLLMIRRLLGVSMLNLTIIPHPKPYKLQWLNEQGEMIVNQQVKVPFSIGTYKDKVSCDIVPMEAEHILLGRSWQFDRKIIYNGQTNEITLTHLGTKFVLHPQTPSQVAKDQLTKKDKRDEEEKLEKQKKKKDSKALSSKAKGKEKEKKDSSKKIVKKENYFATKGDIKRALLLKQSFYLLLSRETSLSLAIPLGLEVIPQVKELLDKGLVRKSLNPWALLVPKK</sequence>
<feature type="compositionally biased region" description="Low complexity" evidence="1">
    <location>
        <begin position="146"/>
        <end position="155"/>
    </location>
</feature>
<dbReference type="SUPFAM" id="SSF53098">
    <property type="entry name" value="Ribonuclease H-like"/>
    <property type="match status" value="1"/>
</dbReference>
<dbReference type="Proteomes" id="UP000289340">
    <property type="component" value="Chromosome 8"/>
</dbReference>
<dbReference type="CDD" id="cd06222">
    <property type="entry name" value="RNase_H_like"/>
    <property type="match status" value="1"/>
</dbReference>
<dbReference type="GO" id="GO:0004523">
    <property type="term" value="F:RNA-DNA hybrid ribonuclease activity"/>
    <property type="evidence" value="ECO:0007669"/>
    <property type="project" value="InterPro"/>
</dbReference>
<protein>
    <recommendedName>
        <fullName evidence="2">RNase H type-1 domain-containing protein</fullName>
    </recommendedName>
</protein>
<gene>
    <name evidence="3" type="ORF">D0Y65_021681</name>
</gene>
<dbReference type="Gene3D" id="3.30.420.10">
    <property type="entry name" value="Ribonuclease H-like superfamily/Ribonuclease H"/>
    <property type="match status" value="1"/>
</dbReference>
<evidence type="ECO:0000259" key="2">
    <source>
        <dbReference type="Pfam" id="PF13456"/>
    </source>
</evidence>
<dbReference type="PANTHER" id="PTHR35046">
    <property type="entry name" value="ZINC KNUCKLE (CCHC-TYPE) FAMILY PROTEIN"/>
    <property type="match status" value="1"/>
</dbReference>
<dbReference type="InterPro" id="IPR044730">
    <property type="entry name" value="RNase_H-like_dom_plant"/>
</dbReference>
<evidence type="ECO:0000313" key="3">
    <source>
        <dbReference type="EMBL" id="RZB98905.1"/>
    </source>
</evidence>
<feature type="compositionally biased region" description="Basic and acidic residues" evidence="1">
    <location>
        <begin position="156"/>
        <end position="172"/>
    </location>
</feature>
<dbReference type="PANTHER" id="PTHR35046:SF9">
    <property type="entry name" value="RNA-DIRECTED DNA POLYMERASE"/>
    <property type="match status" value="1"/>
</dbReference>
<feature type="compositionally biased region" description="Basic and acidic residues" evidence="1">
    <location>
        <begin position="317"/>
        <end position="326"/>
    </location>
</feature>
<comment type="caution">
    <text evidence="3">The sequence shown here is derived from an EMBL/GenBank/DDBJ whole genome shotgun (WGS) entry which is preliminary data.</text>
</comment>
<organism evidence="3 4">
    <name type="scientific">Glycine soja</name>
    <name type="common">Wild soybean</name>
    <dbReference type="NCBI Taxonomy" id="3848"/>
    <lineage>
        <taxon>Eukaryota</taxon>
        <taxon>Viridiplantae</taxon>
        <taxon>Streptophyta</taxon>
        <taxon>Embryophyta</taxon>
        <taxon>Tracheophyta</taxon>
        <taxon>Spermatophyta</taxon>
        <taxon>Magnoliopsida</taxon>
        <taxon>eudicotyledons</taxon>
        <taxon>Gunneridae</taxon>
        <taxon>Pentapetalae</taxon>
        <taxon>rosids</taxon>
        <taxon>fabids</taxon>
        <taxon>Fabales</taxon>
        <taxon>Fabaceae</taxon>
        <taxon>Papilionoideae</taxon>
        <taxon>50 kb inversion clade</taxon>
        <taxon>NPAAA clade</taxon>
        <taxon>indigoferoid/millettioid clade</taxon>
        <taxon>Phaseoleae</taxon>
        <taxon>Glycine</taxon>
        <taxon>Glycine subgen. Soja</taxon>
    </lineage>
</organism>
<feature type="domain" description="RNase H type-1" evidence="2">
    <location>
        <begin position="6"/>
        <end position="86"/>
    </location>
</feature>
<dbReference type="InterPro" id="IPR036397">
    <property type="entry name" value="RNaseH_sf"/>
</dbReference>
<dbReference type="CDD" id="cd00303">
    <property type="entry name" value="retropepsin_like"/>
    <property type="match status" value="1"/>
</dbReference>
<feature type="compositionally biased region" description="Basic and acidic residues" evidence="1">
    <location>
        <begin position="287"/>
        <end position="301"/>
    </location>
</feature>
<dbReference type="InterPro" id="IPR012337">
    <property type="entry name" value="RNaseH-like_sf"/>
</dbReference>
<feature type="non-terminal residue" evidence="3">
    <location>
        <position position="400"/>
    </location>
</feature>
<dbReference type="InterPro" id="IPR002156">
    <property type="entry name" value="RNaseH_domain"/>
</dbReference>
<feature type="region of interest" description="Disordered" evidence="1">
    <location>
        <begin position="281"/>
        <end position="326"/>
    </location>
</feature>